<reference evidence="1 2" key="1">
    <citation type="submission" date="2017-09" db="EMBL/GenBank/DDBJ databases">
        <title>WGS assembly of Aquilegia coerulea Goldsmith.</title>
        <authorList>
            <person name="Hodges S."/>
            <person name="Kramer E."/>
            <person name="Nordborg M."/>
            <person name="Tomkins J."/>
            <person name="Borevitz J."/>
            <person name="Derieg N."/>
            <person name="Yan J."/>
            <person name="Mihaltcheva S."/>
            <person name="Hayes R.D."/>
            <person name="Rokhsar D."/>
        </authorList>
    </citation>
    <scope>NUCLEOTIDE SEQUENCE [LARGE SCALE GENOMIC DNA]</scope>
    <source>
        <strain evidence="2">cv. Goldsmith</strain>
    </source>
</reference>
<dbReference type="EMBL" id="KZ305029">
    <property type="protein sequence ID" value="PIA50540.1"/>
    <property type="molecule type" value="Genomic_DNA"/>
</dbReference>
<evidence type="ECO:0000313" key="2">
    <source>
        <dbReference type="Proteomes" id="UP000230069"/>
    </source>
</evidence>
<evidence type="ECO:0000313" key="1">
    <source>
        <dbReference type="EMBL" id="PIA50540.1"/>
    </source>
</evidence>
<dbReference type="AlphaFoldDB" id="A0A2G5E485"/>
<sequence length="77" mass="8847">MIRLCHLLFFVSSKPSRLCRLLFFSRLQFGSSLLRKKDTNTNTTLLLFVVKKVGIRAKVMLLACWNVGLLCWLIGNC</sequence>
<dbReference type="InParanoid" id="A0A2G5E485"/>
<name>A0A2G5E485_AQUCA</name>
<dbReference type="Proteomes" id="UP000230069">
    <property type="component" value="Unassembled WGS sequence"/>
</dbReference>
<proteinExistence type="predicted"/>
<organism evidence="1 2">
    <name type="scientific">Aquilegia coerulea</name>
    <name type="common">Rocky mountain columbine</name>
    <dbReference type="NCBI Taxonomy" id="218851"/>
    <lineage>
        <taxon>Eukaryota</taxon>
        <taxon>Viridiplantae</taxon>
        <taxon>Streptophyta</taxon>
        <taxon>Embryophyta</taxon>
        <taxon>Tracheophyta</taxon>
        <taxon>Spermatophyta</taxon>
        <taxon>Magnoliopsida</taxon>
        <taxon>Ranunculales</taxon>
        <taxon>Ranunculaceae</taxon>
        <taxon>Thalictroideae</taxon>
        <taxon>Aquilegia</taxon>
    </lineage>
</organism>
<gene>
    <name evidence="1" type="ORF">AQUCO_01200009v1</name>
</gene>
<protein>
    <submittedName>
        <fullName evidence="1">Uncharacterized protein</fullName>
    </submittedName>
</protein>
<accession>A0A2G5E485</accession>
<keyword evidence="2" id="KW-1185">Reference proteome</keyword>